<sequence>MKTGCAIKPTLRSVDARPQSNRLDGERRDGVFHTPYKNSAFPVTATNASGFYVGELNEAASNTTIRRRFQTFPPKPWRAAGASIKMSSSKKRICESRQFTTFFPKPWRAAATSINGKINNSSSKKRICQRFTDRENKPTKLLAMKIGCAMTPTLKSVLARPQSNRMDGERRDGVFHTPYKTDAFPKITTKARAKIYKHFTFHFIFRHRDMNTRMAVGITTIFTIAFLMGCANASLPRVSYAKAIDWYLMVSFAFIFASLVECMLVFYFHAYVKTDKKERKLFNKETISDIFSKALAGSRCLYKRVKLVASCEMKLQDYPPG</sequence>
<reference evidence="3" key="1">
    <citation type="journal article" date="2023" name="G3 (Bethesda)">
        <title>Whole genome assembly and annotation of the endangered Caribbean coral Acropora cervicornis.</title>
        <authorList>
            <person name="Selwyn J.D."/>
            <person name="Vollmer S.V."/>
        </authorList>
    </citation>
    <scope>NUCLEOTIDE SEQUENCE</scope>
    <source>
        <strain evidence="3">K2</strain>
    </source>
</reference>
<comment type="caution">
    <text evidence="3">The sequence shown here is derived from an EMBL/GenBank/DDBJ whole genome shotgun (WGS) entry which is preliminary data.</text>
</comment>
<dbReference type="InterPro" id="IPR006028">
    <property type="entry name" value="GABAA/Glycine_rcpt"/>
</dbReference>
<feature type="transmembrane region" description="Helical" evidence="1">
    <location>
        <begin position="214"/>
        <end position="234"/>
    </location>
</feature>
<dbReference type="Gene3D" id="1.20.58.390">
    <property type="entry name" value="Neurotransmitter-gated ion-channel transmembrane domain"/>
    <property type="match status" value="1"/>
</dbReference>
<protein>
    <submittedName>
        <fullName evidence="3">Gamma-aminobutyric acid receptor subunit rho-2</fullName>
    </submittedName>
</protein>
<dbReference type="InterPro" id="IPR006029">
    <property type="entry name" value="Neurotrans-gated_channel_TM"/>
</dbReference>
<feature type="domain" description="Neurotransmitter-gated ion-channel transmembrane" evidence="2">
    <location>
        <begin position="212"/>
        <end position="280"/>
    </location>
</feature>
<keyword evidence="1" id="KW-0472">Membrane</keyword>
<gene>
    <name evidence="3" type="ORF">P5673_003680</name>
</gene>
<proteinExistence type="predicted"/>
<dbReference type="InterPro" id="IPR036719">
    <property type="entry name" value="Neuro-gated_channel_TM_sf"/>
</dbReference>
<evidence type="ECO:0000259" key="2">
    <source>
        <dbReference type="Pfam" id="PF02932"/>
    </source>
</evidence>
<organism evidence="3 4">
    <name type="scientific">Acropora cervicornis</name>
    <name type="common">Staghorn coral</name>
    <dbReference type="NCBI Taxonomy" id="6130"/>
    <lineage>
        <taxon>Eukaryota</taxon>
        <taxon>Metazoa</taxon>
        <taxon>Cnidaria</taxon>
        <taxon>Anthozoa</taxon>
        <taxon>Hexacorallia</taxon>
        <taxon>Scleractinia</taxon>
        <taxon>Astrocoeniina</taxon>
        <taxon>Acroporidae</taxon>
        <taxon>Acropora</taxon>
    </lineage>
</organism>
<evidence type="ECO:0000256" key="1">
    <source>
        <dbReference type="SAM" id="Phobius"/>
    </source>
</evidence>
<dbReference type="PRINTS" id="PR00253">
    <property type="entry name" value="GABAARECEPTR"/>
</dbReference>
<dbReference type="GO" id="GO:0016020">
    <property type="term" value="C:membrane"/>
    <property type="evidence" value="ECO:0007669"/>
    <property type="project" value="InterPro"/>
</dbReference>
<keyword evidence="4" id="KW-1185">Reference proteome</keyword>
<keyword evidence="3" id="KW-0675">Receptor</keyword>
<dbReference type="GO" id="GO:0005216">
    <property type="term" value="F:monoatomic ion channel activity"/>
    <property type="evidence" value="ECO:0007669"/>
    <property type="project" value="InterPro"/>
</dbReference>
<dbReference type="AlphaFoldDB" id="A0AAD9R105"/>
<evidence type="ECO:0000313" key="4">
    <source>
        <dbReference type="Proteomes" id="UP001249851"/>
    </source>
</evidence>
<reference evidence="3" key="2">
    <citation type="journal article" date="2023" name="Science">
        <title>Genomic signatures of disease resistance in endangered staghorn corals.</title>
        <authorList>
            <person name="Vollmer S.V."/>
            <person name="Selwyn J.D."/>
            <person name="Despard B.A."/>
            <person name="Roesel C.L."/>
        </authorList>
    </citation>
    <scope>NUCLEOTIDE SEQUENCE</scope>
    <source>
        <strain evidence="3">K2</strain>
    </source>
</reference>
<dbReference type="SUPFAM" id="SSF90112">
    <property type="entry name" value="Neurotransmitter-gated ion-channel transmembrane pore"/>
    <property type="match status" value="1"/>
</dbReference>
<evidence type="ECO:0000313" key="3">
    <source>
        <dbReference type="EMBL" id="KAK2571119.1"/>
    </source>
</evidence>
<dbReference type="Pfam" id="PF02932">
    <property type="entry name" value="Neur_chan_memb"/>
    <property type="match status" value="1"/>
</dbReference>
<accession>A0AAD9R105</accession>
<dbReference type="InterPro" id="IPR038050">
    <property type="entry name" value="Neuro_actylchol_rec"/>
</dbReference>
<keyword evidence="1" id="KW-1133">Transmembrane helix</keyword>
<name>A0AAD9R105_ACRCE</name>
<feature type="transmembrane region" description="Helical" evidence="1">
    <location>
        <begin position="246"/>
        <end position="272"/>
    </location>
</feature>
<dbReference type="Proteomes" id="UP001249851">
    <property type="component" value="Unassembled WGS sequence"/>
</dbReference>
<dbReference type="EMBL" id="JARQWQ010000006">
    <property type="protein sequence ID" value="KAK2571119.1"/>
    <property type="molecule type" value="Genomic_DNA"/>
</dbReference>
<keyword evidence="1" id="KW-0812">Transmembrane</keyword>
<dbReference type="GO" id="GO:0004888">
    <property type="term" value="F:transmembrane signaling receptor activity"/>
    <property type="evidence" value="ECO:0007669"/>
    <property type="project" value="InterPro"/>
</dbReference>